<dbReference type="EMBL" id="JAUJRV010000083">
    <property type="protein sequence ID" value="MDN7800090.1"/>
    <property type="molecule type" value="Genomic_DNA"/>
</dbReference>
<organism evidence="1 2">
    <name type="scientific">Burkholderia vietnamiensis</name>
    <dbReference type="NCBI Taxonomy" id="60552"/>
    <lineage>
        <taxon>Bacteria</taxon>
        <taxon>Pseudomonadati</taxon>
        <taxon>Pseudomonadota</taxon>
        <taxon>Betaproteobacteria</taxon>
        <taxon>Burkholderiales</taxon>
        <taxon>Burkholderiaceae</taxon>
        <taxon>Burkholderia</taxon>
        <taxon>Burkholderia cepacia complex</taxon>
    </lineage>
</organism>
<gene>
    <name evidence="1" type="ORF">QZM33_34855</name>
</gene>
<proteinExistence type="predicted"/>
<dbReference type="Proteomes" id="UP001171620">
    <property type="component" value="Unassembled WGS sequence"/>
</dbReference>
<evidence type="ECO:0000313" key="1">
    <source>
        <dbReference type="EMBL" id="MDN7800090.1"/>
    </source>
</evidence>
<protein>
    <submittedName>
        <fullName evidence="1">Uncharacterized protein</fullName>
    </submittedName>
</protein>
<name>A0AAW7TCW0_BURVI</name>
<dbReference type="RefSeq" id="WP_134206944.1">
    <property type="nucleotide sequence ID" value="NZ_CADESV010000027.1"/>
</dbReference>
<accession>A0AAW7TCW0</accession>
<sequence length="74" mass="8451">MSRTWAEAMKSEVQQLFVANDKHHLDLSHAVGRYRELVFSLTVRRNRETPLKLAPFVGADHAGVNLIEYTEMPA</sequence>
<evidence type="ECO:0000313" key="2">
    <source>
        <dbReference type="Proteomes" id="UP001171620"/>
    </source>
</evidence>
<comment type="caution">
    <text evidence="1">The sequence shown here is derived from an EMBL/GenBank/DDBJ whole genome shotgun (WGS) entry which is preliminary data.</text>
</comment>
<reference evidence="1" key="1">
    <citation type="submission" date="2023-07" db="EMBL/GenBank/DDBJ databases">
        <title>A collection of bacterial strains from the Burkholderia cepacia Research Laboratory and Repository.</title>
        <authorList>
            <person name="Lipuma J."/>
            <person name="Spilker T."/>
            <person name="Caverly L."/>
        </authorList>
    </citation>
    <scope>NUCLEOTIDE SEQUENCE</scope>
    <source>
        <strain evidence="1">AU44268</strain>
    </source>
</reference>
<dbReference type="AlphaFoldDB" id="A0AAW7TCW0"/>